<accession>A0A2V5HQP5</accession>
<dbReference type="AlphaFoldDB" id="A0A2V5HQP5"/>
<organism evidence="1 2">
    <name type="scientific">Aspergillus violaceofuscus (strain CBS 115571)</name>
    <dbReference type="NCBI Taxonomy" id="1450538"/>
    <lineage>
        <taxon>Eukaryota</taxon>
        <taxon>Fungi</taxon>
        <taxon>Dikarya</taxon>
        <taxon>Ascomycota</taxon>
        <taxon>Pezizomycotina</taxon>
        <taxon>Eurotiomycetes</taxon>
        <taxon>Eurotiomycetidae</taxon>
        <taxon>Eurotiales</taxon>
        <taxon>Aspergillaceae</taxon>
        <taxon>Aspergillus</taxon>
    </lineage>
</organism>
<keyword evidence="2" id="KW-1185">Reference proteome</keyword>
<gene>
    <name evidence="1" type="ORF">BO99DRAFT_443660</name>
</gene>
<dbReference type="STRING" id="1450538.A0A2V5HQP5"/>
<name>A0A2V5HQP5_ASPV1</name>
<sequence length="285" mass="32027">MWILWPYKMNEHDRGRPFLVYSRGLRPGKLPLGSLCLDPANPVGDSRKIYQCPIKDASLSPWISSSGDETKCTLNLSASHEWLAGANCLDISLQETDEDGNVKVRLKGQQSRRVTIQNPDLFLEQVILPSTEAKRWLATQLTVSRTMHYLSRAILGTARQPQIWLLTGLQYINRTRIEAGDQELHMGTETGRSTGDDPEEKIWAAQFMELKVKYRPREPTTAKVPEEIQLHQFSPLGGMGFQGHEHVPSQEIATIEAGVTGPPVFGVMHGMRRTSSATSWNILHM</sequence>
<evidence type="ECO:0000313" key="1">
    <source>
        <dbReference type="EMBL" id="PYI18600.1"/>
    </source>
</evidence>
<proteinExistence type="predicted"/>
<dbReference type="EMBL" id="KZ825142">
    <property type="protein sequence ID" value="PYI18600.1"/>
    <property type="molecule type" value="Genomic_DNA"/>
</dbReference>
<protein>
    <submittedName>
        <fullName evidence="1">Uncharacterized protein</fullName>
    </submittedName>
</protein>
<dbReference type="Proteomes" id="UP000249829">
    <property type="component" value="Unassembled WGS sequence"/>
</dbReference>
<reference evidence="1 2" key="1">
    <citation type="submission" date="2018-02" db="EMBL/GenBank/DDBJ databases">
        <title>The genomes of Aspergillus section Nigri reveals drivers in fungal speciation.</title>
        <authorList>
            <consortium name="DOE Joint Genome Institute"/>
            <person name="Vesth T.C."/>
            <person name="Nybo J."/>
            <person name="Theobald S."/>
            <person name="Brandl J."/>
            <person name="Frisvad J.C."/>
            <person name="Nielsen K.F."/>
            <person name="Lyhne E.K."/>
            <person name="Kogle M.E."/>
            <person name="Kuo A."/>
            <person name="Riley R."/>
            <person name="Clum A."/>
            <person name="Nolan M."/>
            <person name="Lipzen A."/>
            <person name="Salamov A."/>
            <person name="Henrissat B."/>
            <person name="Wiebenga A."/>
            <person name="De vries R.P."/>
            <person name="Grigoriev I.V."/>
            <person name="Mortensen U.H."/>
            <person name="Andersen M.R."/>
            <person name="Baker S.E."/>
        </authorList>
    </citation>
    <scope>NUCLEOTIDE SEQUENCE [LARGE SCALE GENOMIC DNA]</scope>
    <source>
        <strain evidence="1 2">CBS 115571</strain>
    </source>
</reference>
<evidence type="ECO:0000313" key="2">
    <source>
        <dbReference type="Proteomes" id="UP000249829"/>
    </source>
</evidence>